<dbReference type="InterPro" id="IPR011990">
    <property type="entry name" value="TPR-like_helical_dom_sf"/>
</dbReference>
<dbReference type="Gene3D" id="1.25.40.390">
    <property type="match status" value="1"/>
</dbReference>
<feature type="domain" description="RagB/SusD" evidence="6">
    <location>
        <begin position="322"/>
        <end position="486"/>
    </location>
</feature>
<name>A0ABS1RAE6_9SPHI</name>
<evidence type="ECO:0000256" key="3">
    <source>
        <dbReference type="ARBA" id="ARBA00022729"/>
    </source>
</evidence>
<feature type="domain" description="SusD-like N-terminal" evidence="7">
    <location>
        <begin position="104"/>
        <end position="232"/>
    </location>
</feature>
<evidence type="ECO:0000256" key="5">
    <source>
        <dbReference type="ARBA" id="ARBA00023237"/>
    </source>
</evidence>
<keyword evidence="9" id="KW-1185">Reference proteome</keyword>
<dbReference type="PROSITE" id="PS51257">
    <property type="entry name" value="PROKAR_LIPOPROTEIN"/>
    <property type="match status" value="1"/>
</dbReference>
<dbReference type="RefSeq" id="WP_202104933.1">
    <property type="nucleotide sequence ID" value="NZ_JAERTY010000013.1"/>
</dbReference>
<evidence type="ECO:0000313" key="8">
    <source>
        <dbReference type="EMBL" id="MBL1411204.1"/>
    </source>
</evidence>
<proteinExistence type="inferred from homology"/>
<evidence type="ECO:0000256" key="4">
    <source>
        <dbReference type="ARBA" id="ARBA00023136"/>
    </source>
</evidence>
<comment type="subcellular location">
    <subcellularLocation>
        <location evidence="1">Cell outer membrane</location>
    </subcellularLocation>
</comment>
<evidence type="ECO:0000256" key="2">
    <source>
        <dbReference type="ARBA" id="ARBA00006275"/>
    </source>
</evidence>
<dbReference type="CDD" id="cd08977">
    <property type="entry name" value="SusD"/>
    <property type="match status" value="1"/>
</dbReference>
<evidence type="ECO:0000259" key="7">
    <source>
        <dbReference type="Pfam" id="PF14322"/>
    </source>
</evidence>
<sequence length="490" mass="55084">MRKVNLITVVGLIVTTSLYSCTKWLVIDEPKDAIAQVKMFATEKQAENALMGIYNYLIHGTSGSSIASNVFSGGLSTIAGSSSSYELIPSDVGSGGMPVLWQLNKEKSAALWTSAYQAIFLANATIEGISKSQSNELRDSVKRQFIAEAKFWRAFSHLYLIQFFGDVPLVLTSDFNQTRTYRRTPQDQVYHQILIDLQEAEHDLPRTFAAGSGQRVRVNAWAATALLARVYLYIRDYTTAISKATEVITATHLFNMPKLSDSFLANSHEAILQLLPTNMYSDLLNATPEGYTFLPSPLNTGNIYYRLSDHLLEAFELGDQRQEQWIGLTDRTASQLPSPTSVHFPFKYKQGIYNGALGAPSPEYYTVLRLAEMYLIRAEAALIDPSGDISAARADLNKIRSRAGLTDLPLTLDRQELIASLWQERQVEFFVEWGHYWIDICRNGSARHILSNVSVNTPWLGDWQLLYPIPEDEIKNNKNIIQNEGYDQVR</sequence>
<dbReference type="InterPro" id="IPR033985">
    <property type="entry name" value="SusD-like_N"/>
</dbReference>
<evidence type="ECO:0000256" key="1">
    <source>
        <dbReference type="ARBA" id="ARBA00004442"/>
    </source>
</evidence>
<keyword evidence="3" id="KW-0732">Signal</keyword>
<comment type="caution">
    <text evidence="8">The sequence shown here is derived from an EMBL/GenBank/DDBJ whole genome shotgun (WGS) entry which is preliminary data.</text>
</comment>
<dbReference type="InterPro" id="IPR012944">
    <property type="entry name" value="SusD_RagB_dom"/>
</dbReference>
<evidence type="ECO:0000259" key="6">
    <source>
        <dbReference type="Pfam" id="PF07980"/>
    </source>
</evidence>
<dbReference type="SUPFAM" id="SSF48452">
    <property type="entry name" value="TPR-like"/>
    <property type="match status" value="1"/>
</dbReference>
<protein>
    <submittedName>
        <fullName evidence="8">RagB/SusD family nutrient uptake outer membrane protein</fullName>
    </submittedName>
</protein>
<keyword evidence="4" id="KW-0472">Membrane</keyword>
<dbReference type="Pfam" id="PF14322">
    <property type="entry name" value="SusD-like_3"/>
    <property type="match status" value="1"/>
</dbReference>
<keyword evidence="5" id="KW-0998">Cell outer membrane</keyword>
<gene>
    <name evidence="8" type="ORF">JKG61_20780</name>
</gene>
<dbReference type="EMBL" id="JAERTY010000013">
    <property type="protein sequence ID" value="MBL1411204.1"/>
    <property type="molecule type" value="Genomic_DNA"/>
</dbReference>
<organism evidence="8 9">
    <name type="scientific">Sphingobacterium faecale</name>
    <dbReference type="NCBI Taxonomy" id="2803775"/>
    <lineage>
        <taxon>Bacteria</taxon>
        <taxon>Pseudomonadati</taxon>
        <taxon>Bacteroidota</taxon>
        <taxon>Sphingobacteriia</taxon>
        <taxon>Sphingobacteriales</taxon>
        <taxon>Sphingobacteriaceae</taxon>
        <taxon>Sphingobacterium</taxon>
    </lineage>
</organism>
<evidence type="ECO:0000313" key="9">
    <source>
        <dbReference type="Proteomes" id="UP000625283"/>
    </source>
</evidence>
<reference evidence="8 9" key="1">
    <citation type="submission" date="2021-01" db="EMBL/GenBank/DDBJ databases">
        <title>C459-1 draft genome sequence.</title>
        <authorList>
            <person name="Zhang X.-F."/>
        </authorList>
    </citation>
    <scope>NUCLEOTIDE SEQUENCE [LARGE SCALE GENOMIC DNA]</scope>
    <source>
        <strain evidence="9">C459-1</strain>
    </source>
</reference>
<dbReference type="Pfam" id="PF07980">
    <property type="entry name" value="SusD_RagB"/>
    <property type="match status" value="1"/>
</dbReference>
<comment type="similarity">
    <text evidence="2">Belongs to the SusD family.</text>
</comment>
<dbReference type="Proteomes" id="UP000625283">
    <property type="component" value="Unassembled WGS sequence"/>
</dbReference>
<accession>A0ABS1RAE6</accession>